<dbReference type="InterPro" id="IPR023117">
    <property type="entry name" value="PA1123-like_domain"/>
</dbReference>
<gene>
    <name evidence="2" type="ORF">D8779_01570</name>
</gene>
<organism evidence="2 3">
    <name type="scientific">Pseudomonas leptonychotis</name>
    <dbReference type="NCBI Taxonomy" id="2448482"/>
    <lineage>
        <taxon>Bacteria</taxon>
        <taxon>Pseudomonadati</taxon>
        <taxon>Pseudomonadota</taxon>
        <taxon>Gammaproteobacteria</taxon>
        <taxon>Pseudomonadales</taxon>
        <taxon>Pseudomonadaceae</taxon>
        <taxon>Pseudomonas</taxon>
    </lineage>
</organism>
<dbReference type="AlphaFoldDB" id="A0A4T1ZXY3"/>
<reference evidence="2 3" key="1">
    <citation type="submission" date="2018-10" db="EMBL/GenBank/DDBJ databases">
        <title>Pseudomonas leptonychotis sp. nov., isolated from Weddell seals in Antarctica.</title>
        <authorList>
            <person name="Novakova D."/>
            <person name="Svec P."/>
            <person name="Kralova S."/>
            <person name="Kristofova L."/>
            <person name="Zeman M."/>
            <person name="Pantucek R."/>
            <person name="Maslanova I."/>
            <person name="Sedlacek I."/>
        </authorList>
    </citation>
    <scope>NUCLEOTIDE SEQUENCE [LARGE SCALE GENOMIC DNA]</scope>
    <source>
        <strain evidence="2 3">CCM 8849</strain>
    </source>
</reference>
<dbReference type="Gene3D" id="3.90.1650.10">
    <property type="entry name" value="PA1123-like"/>
    <property type="match status" value="1"/>
</dbReference>
<keyword evidence="3" id="KW-1185">Reference proteome</keyword>
<dbReference type="RefSeq" id="WP_136662725.1">
    <property type="nucleotide sequence ID" value="NZ_CP180477.1"/>
</dbReference>
<dbReference type="EMBL" id="RFLV01000001">
    <property type="protein sequence ID" value="TIH09433.1"/>
    <property type="molecule type" value="Genomic_DNA"/>
</dbReference>
<dbReference type="OrthoDB" id="7014001at2"/>
<dbReference type="Proteomes" id="UP000307541">
    <property type="component" value="Unassembled WGS sequence"/>
</dbReference>
<dbReference type="SUPFAM" id="SSF160477">
    <property type="entry name" value="PA1123-like"/>
    <property type="match status" value="1"/>
</dbReference>
<evidence type="ECO:0000259" key="1">
    <source>
        <dbReference type="Pfam" id="PF09634"/>
    </source>
</evidence>
<protein>
    <submittedName>
        <fullName evidence="2">DUF2025 family protein</fullName>
    </submittedName>
</protein>
<comment type="caution">
    <text evidence="2">The sequence shown here is derived from an EMBL/GenBank/DDBJ whole genome shotgun (WGS) entry which is preliminary data.</text>
</comment>
<evidence type="ECO:0000313" key="2">
    <source>
        <dbReference type="EMBL" id="TIH09433.1"/>
    </source>
</evidence>
<dbReference type="Pfam" id="PF09634">
    <property type="entry name" value="DUF2025"/>
    <property type="match status" value="1"/>
</dbReference>
<dbReference type="InterPro" id="IPR036808">
    <property type="entry name" value="PA1123-like_sf"/>
</dbReference>
<sequence length="112" mass="12693">MSTTSASICAAADQLQGFVGFNAKIGRYIVRFSEDSFGLDVLEQSITPTCEFVWRAVAGELMNLDRARLQLLLEQNIDDRLNISEPLRVYVRRTDMPEISAERRRLHAGMTE</sequence>
<evidence type="ECO:0000313" key="3">
    <source>
        <dbReference type="Proteomes" id="UP000307541"/>
    </source>
</evidence>
<proteinExistence type="predicted"/>
<name>A0A4T1ZXY3_9PSED</name>
<feature type="domain" description="PA1123-like" evidence="1">
    <location>
        <begin position="1"/>
        <end position="105"/>
    </location>
</feature>
<accession>A0A4T1ZXY3</accession>